<evidence type="ECO:0000256" key="1">
    <source>
        <dbReference type="ARBA" id="ARBA00004370"/>
    </source>
</evidence>
<sequence>MFKATIIQDYSILRTIHFQQSLYNWLVFNTEYEILKPLFSSPLKSSQECLYFALELLDVKMLCHILLLVLSMNSLEAFFKSYSTTNIFPFKWRRTITSDVSCTQSPIQYNVTLKGGIEAGYFRKLAEHVAMQLCVELCCEEKGCDVAFMSGKNCYGVQCFNEEMCKGLPAKKQLSEELMMAHVTFKGESVVSTEQFTEKLQCLATKINTGVTLRGGLNAGNYTDVGTVLDMSMCVKLCCVSEKCDVALMINQSCFIVTCYSKKKCEMVKSFTNIYKPTLAYVMRKREPHKSEASLKMLQNHNNQLVCKNGQVFYNTTLKGGYQAGNYTNFGKVSNMSICVRMCCGNRDCDAAFMLENNCFAVACRNADNCSPVHAKASSSLAALNPRLSYITSRSEEVFIRDQITPDGTCHAGIISYDVSLKGGSAAGNFTPHGNIGSMEKCIYKCCQSEGCSVAMMLRDTCFTVVCARDELCEKKQTPTSSNFNPKIAYVFKNKMKRPTFSPVKEPHYNHKKKSPKKTLLAEQLYALTNSPTSFISQLEAFPVTTSSAYHSTMTSLHSTTKKSTLTSKTPKIKISIPRHDNESLLNATYKSSSNDLIKNFEPPDDSFLNFFLEREQNVNNQTSLFNGTLSLKCDQDCINNEAGFQYSKPQLEDVINVTKSFKKTSKNAYETNADGVNDTVTSVTSIRASLKKNVTLVEDDPNCKSSEVFYNVTLRGGLRSGKFKDRGEMEDIKQCVKICCLLENCDLAFMLSKTCFTVDCIDDSLCDAVPARSTIYSPSICYVYVKNTPNVET</sequence>
<feature type="domain" description="Seven cysteines N-terminal" evidence="5">
    <location>
        <begin position="699"/>
        <end position="778"/>
    </location>
</feature>
<gene>
    <name evidence="7" type="primary">LOC101240327</name>
</gene>
<evidence type="ECO:0000259" key="5">
    <source>
        <dbReference type="SMART" id="SM00765"/>
    </source>
</evidence>
<dbReference type="InterPro" id="IPR029865">
    <property type="entry name" value="KIAA0319-like"/>
</dbReference>
<keyword evidence="4" id="KW-0325">Glycoprotein</keyword>
<feature type="domain" description="Seven cysteines N-terminal" evidence="5">
    <location>
        <begin position="302"/>
        <end position="383"/>
    </location>
</feature>
<keyword evidence="2" id="KW-0732">Signal</keyword>
<comment type="subcellular location">
    <subcellularLocation>
        <location evidence="1">Membrane</location>
    </subcellularLocation>
</comment>
<proteinExistence type="predicted"/>
<evidence type="ECO:0000313" key="6">
    <source>
        <dbReference type="Proteomes" id="UP001652625"/>
    </source>
</evidence>
<dbReference type="InterPro" id="IPR013980">
    <property type="entry name" value="MANSC_dom"/>
</dbReference>
<evidence type="ECO:0000256" key="2">
    <source>
        <dbReference type="ARBA" id="ARBA00022729"/>
    </source>
</evidence>
<evidence type="ECO:0000256" key="3">
    <source>
        <dbReference type="ARBA" id="ARBA00023136"/>
    </source>
</evidence>
<dbReference type="RefSeq" id="XP_065651595.1">
    <property type="nucleotide sequence ID" value="XM_065795523.1"/>
</dbReference>
<dbReference type="Pfam" id="PF23597">
    <property type="entry name" value="KIAA0319_N"/>
    <property type="match status" value="5"/>
</dbReference>
<dbReference type="SMART" id="SM00765">
    <property type="entry name" value="MANEC"/>
    <property type="match status" value="3"/>
</dbReference>
<dbReference type="PANTHER" id="PTHR46182:SF2">
    <property type="entry name" value="FI19480P1"/>
    <property type="match status" value="1"/>
</dbReference>
<evidence type="ECO:0000256" key="4">
    <source>
        <dbReference type="ARBA" id="ARBA00023180"/>
    </source>
</evidence>
<keyword evidence="3" id="KW-0472">Membrane</keyword>
<dbReference type="InterPro" id="IPR011106">
    <property type="entry name" value="MANSC_N"/>
</dbReference>
<keyword evidence="6" id="KW-1185">Reference proteome</keyword>
<protein>
    <submittedName>
        <fullName evidence="7">Uncharacterized protein LOC101240327 isoform X6</fullName>
    </submittedName>
</protein>
<organism evidence="6 7">
    <name type="scientific">Hydra vulgaris</name>
    <name type="common">Hydra</name>
    <name type="synonym">Hydra attenuata</name>
    <dbReference type="NCBI Taxonomy" id="6087"/>
    <lineage>
        <taxon>Eukaryota</taxon>
        <taxon>Metazoa</taxon>
        <taxon>Cnidaria</taxon>
        <taxon>Hydrozoa</taxon>
        <taxon>Hydroidolina</taxon>
        <taxon>Anthoathecata</taxon>
        <taxon>Aplanulata</taxon>
        <taxon>Hydridae</taxon>
        <taxon>Hydra</taxon>
    </lineage>
</organism>
<feature type="domain" description="Seven cysteines N-terminal" evidence="5">
    <location>
        <begin position="197"/>
        <end position="274"/>
    </location>
</feature>
<reference evidence="7" key="1">
    <citation type="submission" date="2025-08" db="UniProtKB">
        <authorList>
            <consortium name="RefSeq"/>
        </authorList>
    </citation>
    <scope>IDENTIFICATION</scope>
</reference>
<dbReference type="PANTHER" id="PTHR46182">
    <property type="entry name" value="FI19480P1"/>
    <property type="match status" value="1"/>
</dbReference>
<dbReference type="Proteomes" id="UP001652625">
    <property type="component" value="Chromosome 04"/>
</dbReference>
<evidence type="ECO:0000313" key="7">
    <source>
        <dbReference type="RefSeq" id="XP_065651595.1"/>
    </source>
</evidence>
<dbReference type="GeneID" id="101240327"/>
<accession>A0ABM4BR22</accession>
<name>A0ABM4BR22_HYDVU</name>